<sequence>MSCLCSVKYAFKLNGKVGGSATPTCGLRQGDPISPYMFLLCAEAFSSLLSKAALDGCIHGAKVCKGAPRVSHLFFADDSILFARAILQECSVIANVISLYERASGQKINFNKAEVTFSKNVESTRRNEILNMLGVREVARHEKYLGLPTIIGRSKRAVFAVLKERIWKKLQGWKEKLLARPDSGGGPTTPGAKSTGLAGKSFASQMYGRYGVQRLESVQSSLISQTRGHDPSFVWRSIWGAKSLLLDGLKWRDLLDAQTGEWDVEAITNHLTVEDAALVREIPLSVRMTADVLYWWPAKDGVYSTKTGYWLGRLGHIRDWMLRFSGSCNEVWKTIWSLGGPPKLCHFLWRACTKSLATQGRLKDRHVASDGSCSLSGADEESIVHTLVECPEVQMVWHNSPFQLVLQEAPKTSFMSLFEWLMGKLSKQELLSCATIAWAAWTFRNSVVFNELWSDLERGVVGFVRLVEDYKEYAVAVFNRPTQLHGVQSRASWCIPAHGNVKVNVDAATFGGGGFGLGAVVRSSTCEILDVGVKRYGSAWDAGLGEAMAARFGLFVAARLGYMEIELESDALQVVKALNKQKVGSTPKDLMLEDTLSISLQFNSFCCSHVRRAGNAVAHLAARILPSNGVEQIFVDSFPQGLITLAELDLIP</sequence>
<dbReference type="RefSeq" id="XP_056695800.1">
    <property type="nucleotide sequence ID" value="XM_056839822.1"/>
</dbReference>
<dbReference type="InterPro" id="IPR002156">
    <property type="entry name" value="RNaseH_domain"/>
</dbReference>
<feature type="domain" description="RNase H type-1" evidence="2">
    <location>
        <begin position="516"/>
        <end position="623"/>
    </location>
</feature>
<dbReference type="InterPro" id="IPR012337">
    <property type="entry name" value="RNaseH-like_sf"/>
</dbReference>
<proteinExistence type="predicted"/>
<dbReference type="Pfam" id="PF13456">
    <property type="entry name" value="RVT_3"/>
    <property type="match status" value="1"/>
</dbReference>
<evidence type="ECO:0000313" key="4">
    <source>
        <dbReference type="Proteomes" id="UP000813463"/>
    </source>
</evidence>
<dbReference type="Gene3D" id="3.30.420.10">
    <property type="entry name" value="Ribonuclease H-like superfamily/Ribonuclease H"/>
    <property type="match status" value="1"/>
</dbReference>
<evidence type="ECO:0008006" key="6">
    <source>
        <dbReference type="Google" id="ProtNLM"/>
    </source>
</evidence>
<dbReference type="PANTHER" id="PTHR33116:SF86">
    <property type="entry name" value="REVERSE TRANSCRIPTASE DOMAIN-CONTAINING PROTEIN"/>
    <property type="match status" value="1"/>
</dbReference>
<dbReference type="InterPro" id="IPR026960">
    <property type="entry name" value="RVT-Znf"/>
</dbReference>
<dbReference type="Proteomes" id="UP000813463">
    <property type="component" value="Chromosome 3"/>
</dbReference>
<evidence type="ECO:0000313" key="5">
    <source>
        <dbReference type="RefSeq" id="XP_056695800.1"/>
    </source>
</evidence>
<reference evidence="4" key="1">
    <citation type="journal article" date="2021" name="Nat. Commun.">
        <title>Genomic analyses provide insights into spinach domestication and the genetic basis of agronomic traits.</title>
        <authorList>
            <person name="Cai X."/>
            <person name="Sun X."/>
            <person name="Xu C."/>
            <person name="Sun H."/>
            <person name="Wang X."/>
            <person name="Ge C."/>
            <person name="Zhang Z."/>
            <person name="Wang Q."/>
            <person name="Fei Z."/>
            <person name="Jiao C."/>
            <person name="Wang Q."/>
        </authorList>
    </citation>
    <scope>NUCLEOTIDE SEQUENCE [LARGE SCALE GENOMIC DNA]</scope>
    <source>
        <strain evidence="4">cv. Varoflay</strain>
    </source>
</reference>
<protein>
    <recommendedName>
        <fullName evidence="6">Reverse transcriptase domain-containing protein</fullName>
    </recommendedName>
</protein>
<dbReference type="InterPro" id="IPR036397">
    <property type="entry name" value="RNaseH_sf"/>
</dbReference>
<feature type="domain" description="Reverse transcriptase zinc-binding" evidence="3">
    <location>
        <begin position="321"/>
        <end position="397"/>
    </location>
</feature>
<name>A0ABM3RJL1_SPIOL</name>
<dbReference type="SUPFAM" id="SSF53098">
    <property type="entry name" value="Ribonuclease H-like"/>
    <property type="match status" value="1"/>
</dbReference>
<dbReference type="Pfam" id="PF13966">
    <property type="entry name" value="zf-RVT"/>
    <property type="match status" value="1"/>
</dbReference>
<evidence type="ECO:0000259" key="2">
    <source>
        <dbReference type="Pfam" id="PF13456"/>
    </source>
</evidence>
<evidence type="ECO:0000259" key="3">
    <source>
        <dbReference type="Pfam" id="PF13966"/>
    </source>
</evidence>
<reference evidence="5" key="2">
    <citation type="submission" date="2025-08" db="UniProtKB">
        <authorList>
            <consortium name="RefSeq"/>
        </authorList>
    </citation>
    <scope>IDENTIFICATION</scope>
    <source>
        <tissue evidence="5">Leaf</tissue>
    </source>
</reference>
<gene>
    <name evidence="5" type="primary">LOC130470183</name>
</gene>
<accession>A0ABM3RJL1</accession>
<keyword evidence="4" id="KW-1185">Reference proteome</keyword>
<dbReference type="CDD" id="cd06222">
    <property type="entry name" value="RNase_H_like"/>
    <property type="match status" value="1"/>
</dbReference>
<dbReference type="InterPro" id="IPR044730">
    <property type="entry name" value="RNase_H-like_dom_plant"/>
</dbReference>
<organism evidence="4 5">
    <name type="scientific">Spinacia oleracea</name>
    <name type="common">Spinach</name>
    <dbReference type="NCBI Taxonomy" id="3562"/>
    <lineage>
        <taxon>Eukaryota</taxon>
        <taxon>Viridiplantae</taxon>
        <taxon>Streptophyta</taxon>
        <taxon>Embryophyta</taxon>
        <taxon>Tracheophyta</taxon>
        <taxon>Spermatophyta</taxon>
        <taxon>Magnoliopsida</taxon>
        <taxon>eudicotyledons</taxon>
        <taxon>Gunneridae</taxon>
        <taxon>Pentapetalae</taxon>
        <taxon>Caryophyllales</taxon>
        <taxon>Chenopodiaceae</taxon>
        <taxon>Chenopodioideae</taxon>
        <taxon>Anserineae</taxon>
        <taxon>Spinacia</taxon>
    </lineage>
</organism>
<dbReference type="InterPro" id="IPR000477">
    <property type="entry name" value="RT_dom"/>
</dbReference>
<dbReference type="PANTHER" id="PTHR33116">
    <property type="entry name" value="REVERSE TRANSCRIPTASE ZINC-BINDING DOMAIN-CONTAINING PROTEIN-RELATED-RELATED"/>
    <property type="match status" value="1"/>
</dbReference>
<feature type="domain" description="Reverse transcriptase" evidence="1">
    <location>
        <begin position="12"/>
        <end position="134"/>
    </location>
</feature>
<dbReference type="GeneID" id="130470183"/>
<evidence type="ECO:0000259" key="1">
    <source>
        <dbReference type="Pfam" id="PF00078"/>
    </source>
</evidence>
<dbReference type="Pfam" id="PF00078">
    <property type="entry name" value="RVT_1"/>
    <property type="match status" value="1"/>
</dbReference>